<protein>
    <submittedName>
        <fullName evidence="5">Synaptosomal-associated protein 29-like</fullName>
    </submittedName>
</protein>
<comment type="similarity">
    <text evidence="1">Belongs to the SNAP-25 family.</text>
</comment>
<dbReference type="SUPFAM" id="SSF58038">
    <property type="entry name" value="SNARE fusion complex"/>
    <property type="match status" value="2"/>
</dbReference>
<dbReference type="GeneID" id="106812469"/>
<dbReference type="CDD" id="cd15887">
    <property type="entry name" value="SNARE_SNAP29N"/>
    <property type="match status" value="1"/>
</dbReference>
<dbReference type="Gene3D" id="1.20.5.110">
    <property type="match status" value="2"/>
</dbReference>
<keyword evidence="4" id="KW-1185">Reference proteome</keyword>
<reference evidence="5" key="1">
    <citation type="submission" date="2025-08" db="UniProtKB">
        <authorList>
            <consortium name="RefSeq"/>
        </authorList>
    </citation>
    <scope>IDENTIFICATION</scope>
</reference>
<dbReference type="PROSITE" id="PS50192">
    <property type="entry name" value="T_SNARE"/>
    <property type="match status" value="2"/>
</dbReference>
<evidence type="ECO:0000313" key="5">
    <source>
        <dbReference type="RefSeq" id="XP_014671840.1"/>
    </source>
</evidence>
<dbReference type="RefSeq" id="XP_014671840.1">
    <property type="nucleotide sequence ID" value="XM_014816354.1"/>
</dbReference>
<feature type="domain" description="T-SNARE coiled-coil homology" evidence="3">
    <location>
        <begin position="191"/>
        <end position="253"/>
    </location>
</feature>
<dbReference type="PANTHER" id="PTHR19305:SF9">
    <property type="entry name" value="SYNAPTOSOMAL-ASSOCIATED PROTEIN 29"/>
    <property type="match status" value="1"/>
</dbReference>
<name>A0ABM1EI19_PRICU</name>
<dbReference type="InterPro" id="IPR000727">
    <property type="entry name" value="T_SNARE_dom"/>
</dbReference>
<organism evidence="4 5">
    <name type="scientific">Priapulus caudatus</name>
    <name type="common">Priapulid worm</name>
    <dbReference type="NCBI Taxonomy" id="37621"/>
    <lineage>
        <taxon>Eukaryota</taxon>
        <taxon>Metazoa</taxon>
        <taxon>Ecdysozoa</taxon>
        <taxon>Scalidophora</taxon>
        <taxon>Priapulida</taxon>
        <taxon>Priapulimorpha</taxon>
        <taxon>Priapulimorphida</taxon>
        <taxon>Priapulidae</taxon>
        <taxon>Priapulus</taxon>
    </lineage>
</organism>
<evidence type="ECO:0000313" key="4">
    <source>
        <dbReference type="Proteomes" id="UP000695022"/>
    </source>
</evidence>
<dbReference type="CDD" id="cd15856">
    <property type="entry name" value="SNARE_SNAP29C"/>
    <property type="match status" value="1"/>
</dbReference>
<feature type="compositionally biased region" description="Polar residues" evidence="2">
    <location>
        <begin position="146"/>
        <end position="161"/>
    </location>
</feature>
<evidence type="ECO:0000256" key="1">
    <source>
        <dbReference type="ARBA" id="ARBA00009480"/>
    </source>
</evidence>
<feature type="region of interest" description="Disordered" evidence="2">
    <location>
        <begin position="1"/>
        <end position="51"/>
    </location>
</feature>
<evidence type="ECO:0000256" key="2">
    <source>
        <dbReference type="SAM" id="MobiDB-lite"/>
    </source>
</evidence>
<dbReference type="SMART" id="SM00397">
    <property type="entry name" value="t_SNARE"/>
    <property type="match status" value="2"/>
</dbReference>
<dbReference type="PANTHER" id="PTHR19305">
    <property type="entry name" value="SYNAPTOSOMAL ASSOCIATED PROTEIN"/>
    <property type="match status" value="1"/>
</dbReference>
<feature type="domain" description="T-SNARE coiled-coil homology" evidence="3">
    <location>
        <begin position="57"/>
        <end position="119"/>
    </location>
</feature>
<feature type="region of interest" description="Disordered" evidence="2">
    <location>
        <begin position="129"/>
        <end position="167"/>
    </location>
</feature>
<proteinExistence type="inferred from homology"/>
<evidence type="ECO:0000259" key="3">
    <source>
        <dbReference type="PROSITE" id="PS50192"/>
    </source>
</evidence>
<gene>
    <name evidence="5" type="primary">LOC106812469</name>
</gene>
<accession>A0ABM1EI19</accession>
<dbReference type="Proteomes" id="UP000695022">
    <property type="component" value="Unplaced"/>
</dbReference>
<sequence length="256" mass="29150">MASGRGGFGNEKSANPFFMDDDIDDETFLAKKPPTSDWNSEGFDTDHEMQQKLQKMREIEERTLNSTHRSLQMVDESERVGLHTAEDLLHQKEQLENVDRKLDKMKQDTRISQRHITSIKSVFGGLKNYFSGNKDPKPEAPPKPESQSTSGLRTTVESNPRSSEHPAMRLRGLDDADEMAYPSQQQRPGRSAIDDEIDSNLGEMSEGMLRLRGLALGMQDEIDDQNEMLDKITNKTESADMEVARQNRQMKKILHK</sequence>